<evidence type="ECO:0000313" key="5">
    <source>
        <dbReference type="Proteomes" id="UP000650081"/>
    </source>
</evidence>
<evidence type="ECO:0000259" key="2">
    <source>
        <dbReference type="Pfam" id="PF01841"/>
    </source>
</evidence>
<gene>
    <name evidence="4" type="ORF">H9S92_04425</name>
</gene>
<dbReference type="InterPro" id="IPR002931">
    <property type="entry name" value="Transglutaminase-like"/>
</dbReference>
<dbReference type="Gene3D" id="2.60.120.1130">
    <property type="match status" value="1"/>
</dbReference>
<feature type="signal peptide" evidence="1">
    <location>
        <begin position="1"/>
        <end position="21"/>
    </location>
</feature>
<dbReference type="Gene3D" id="2.60.40.3140">
    <property type="match status" value="1"/>
</dbReference>
<accession>A0A923PIN1</accession>
<reference evidence="4" key="1">
    <citation type="submission" date="2020-08" db="EMBL/GenBank/DDBJ databases">
        <title>Lewinella bacteria from marine environments.</title>
        <authorList>
            <person name="Zhong Y."/>
        </authorList>
    </citation>
    <scope>NUCLEOTIDE SEQUENCE</scope>
    <source>
        <strain evidence="4">KCTC 42187</strain>
    </source>
</reference>
<evidence type="ECO:0000259" key="3">
    <source>
        <dbReference type="Pfam" id="PF12969"/>
    </source>
</evidence>
<dbReference type="RefSeq" id="WP_187465506.1">
    <property type="nucleotide sequence ID" value="NZ_JACSIT010000066.1"/>
</dbReference>
<dbReference type="InterPro" id="IPR024618">
    <property type="entry name" value="DUF3857"/>
</dbReference>
<sequence>MKSLLFIVIVALGCCGSQLIAQDDPGNVKFGQVSEEDLKLTVAPGDSTADAYVLYDLMDMRIEYTYEGRPGLRESVHRRVKLLRESSFDRAEVQVIYSRQHEKLMETSAMVHLPNGEKIKLRNSDFIRERYDDERDIFKFTFPGLTPGAIIEYEYQKTDEFITVPSRYYFQESVPVRWTEYRALIPAYFNYISLGNGGNFHINKTDRLTRHYGSEQIAHTSIQWAYRDLPAFKHQPYVNNFTDYIPQVRLQLQSVRYPNQATVNVFSTWGETTKDIHTWPSFGLAYRNRGNYGKAWKELQAQVNQQATDAEKVEFLYNYVAGRIEWDGYFSWTSEHTPNQVFDAAKGSSGEKAMLLLALLREAGFNAQPVLVPLRDTGSPLELYPLMTQFRHLMVVVQLDGKEVLLDPNDVSRPPGLPRVVALNHRAFVADPENPHWMDVDVPSASQAVIAEVVLAEDGLAEVSIQSRLNSYFAFDGRTKIKEKKEDLEMPLVDDILGAFPEAELVSYKVKEEETLSGPLSVDYQLKVPMGQPLDDYLYVQPILCPMLDKGMADVEERLYPVDFSYPWQRRYITNIKLPEGYAIEELPESIRLISEDGSLVATFAVEKKDEQTISLNFTVNVKRTVYAAAEYPTVRDMFRRIIDLQQSTLVLKRT</sequence>
<feature type="domain" description="Transglutaminase-like" evidence="2">
    <location>
        <begin position="300"/>
        <end position="378"/>
    </location>
</feature>
<dbReference type="SUPFAM" id="SSF54001">
    <property type="entry name" value="Cysteine proteinases"/>
    <property type="match status" value="1"/>
</dbReference>
<dbReference type="AlphaFoldDB" id="A0A923PIN1"/>
<dbReference type="Pfam" id="PF01841">
    <property type="entry name" value="Transglut_core"/>
    <property type="match status" value="1"/>
</dbReference>
<dbReference type="Gene3D" id="3.10.620.30">
    <property type="match status" value="1"/>
</dbReference>
<dbReference type="Pfam" id="PF12969">
    <property type="entry name" value="DUF3857"/>
    <property type="match status" value="1"/>
</dbReference>
<protein>
    <submittedName>
        <fullName evidence="4">DUF3857 and transglutaminase domain-containing protein</fullName>
    </submittedName>
</protein>
<evidence type="ECO:0000256" key="1">
    <source>
        <dbReference type="SAM" id="SignalP"/>
    </source>
</evidence>
<organism evidence="4 5">
    <name type="scientific">Neolewinella lacunae</name>
    <dbReference type="NCBI Taxonomy" id="1517758"/>
    <lineage>
        <taxon>Bacteria</taxon>
        <taxon>Pseudomonadati</taxon>
        <taxon>Bacteroidota</taxon>
        <taxon>Saprospiria</taxon>
        <taxon>Saprospirales</taxon>
        <taxon>Lewinellaceae</taxon>
        <taxon>Neolewinella</taxon>
    </lineage>
</organism>
<comment type="caution">
    <text evidence="4">The sequence shown here is derived from an EMBL/GenBank/DDBJ whole genome shotgun (WGS) entry which is preliminary data.</text>
</comment>
<feature type="domain" description="DUF3857" evidence="3">
    <location>
        <begin position="75"/>
        <end position="232"/>
    </location>
</feature>
<evidence type="ECO:0000313" key="4">
    <source>
        <dbReference type="EMBL" id="MBC6993396.1"/>
    </source>
</evidence>
<dbReference type="EMBL" id="JACSIT010000066">
    <property type="protein sequence ID" value="MBC6993396.1"/>
    <property type="molecule type" value="Genomic_DNA"/>
</dbReference>
<keyword evidence="5" id="KW-1185">Reference proteome</keyword>
<dbReference type="InterPro" id="IPR038765">
    <property type="entry name" value="Papain-like_cys_pep_sf"/>
</dbReference>
<dbReference type="Proteomes" id="UP000650081">
    <property type="component" value="Unassembled WGS sequence"/>
</dbReference>
<feature type="chain" id="PRO_5037157627" evidence="1">
    <location>
        <begin position="22"/>
        <end position="655"/>
    </location>
</feature>
<keyword evidence="1" id="KW-0732">Signal</keyword>
<proteinExistence type="predicted"/>
<name>A0A923PIN1_9BACT</name>